<organism evidence="1">
    <name type="scientific">viral metagenome</name>
    <dbReference type="NCBI Taxonomy" id="1070528"/>
    <lineage>
        <taxon>unclassified sequences</taxon>
        <taxon>metagenomes</taxon>
        <taxon>organismal metagenomes</taxon>
    </lineage>
</organism>
<dbReference type="AlphaFoldDB" id="A0A6M3L992"/>
<proteinExistence type="predicted"/>
<sequence>MVNLCVLKVKIGINNNGSADYPDFNQLAVVQNSGMDWSKYVDRYGSGWLYDFIGHKEEDAESPFGQQWAILLVPKDFVDQAVVRFSNVCTKLNPAEADDFYNNRHAKDMEDEDINLDVLQKIKMKQDLGLPLTAKQQRAIDPEDDTPGIRKNKRKLFTDYKKERGYNIVN</sequence>
<dbReference type="EMBL" id="MT142877">
    <property type="protein sequence ID" value="QJA89911.1"/>
    <property type="molecule type" value="Genomic_DNA"/>
</dbReference>
<reference evidence="1" key="1">
    <citation type="submission" date="2020-03" db="EMBL/GenBank/DDBJ databases">
        <title>The deep terrestrial virosphere.</title>
        <authorList>
            <person name="Holmfeldt K."/>
            <person name="Nilsson E."/>
            <person name="Simone D."/>
            <person name="Lopez-Fernandez M."/>
            <person name="Wu X."/>
            <person name="de Brujin I."/>
            <person name="Lundin D."/>
            <person name="Andersson A."/>
            <person name="Bertilsson S."/>
            <person name="Dopson M."/>
        </authorList>
    </citation>
    <scope>NUCLEOTIDE SEQUENCE</scope>
    <source>
        <strain evidence="1">MM415B02480</strain>
    </source>
</reference>
<gene>
    <name evidence="1" type="ORF">MM415B02480_0008</name>
</gene>
<evidence type="ECO:0000313" key="1">
    <source>
        <dbReference type="EMBL" id="QJA89911.1"/>
    </source>
</evidence>
<protein>
    <submittedName>
        <fullName evidence="1">Uncharacterized protein</fullName>
    </submittedName>
</protein>
<name>A0A6M3L992_9ZZZZ</name>
<accession>A0A6M3L992</accession>